<gene>
    <name evidence="1" type="ORF">AMECASPLE_031833</name>
</gene>
<name>A0ABV0ZRB2_9TELE</name>
<accession>A0ABV0ZRB2</accession>
<evidence type="ECO:0000313" key="2">
    <source>
        <dbReference type="Proteomes" id="UP001469553"/>
    </source>
</evidence>
<keyword evidence="2" id="KW-1185">Reference proteome</keyword>
<comment type="caution">
    <text evidence="1">The sequence shown here is derived from an EMBL/GenBank/DDBJ whole genome shotgun (WGS) entry which is preliminary data.</text>
</comment>
<organism evidence="1 2">
    <name type="scientific">Ameca splendens</name>
    <dbReference type="NCBI Taxonomy" id="208324"/>
    <lineage>
        <taxon>Eukaryota</taxon>
        <taxon>Metazoa</taxon>
        <taxon>Chordata</taxon>
        <taxon>Craniata</taxon>
        <taxon>Vertebrata</taxon>
        <taxon>Euteleostomi</taxon>
        <taxon>Actinopterygii</taxon>
        <taxon>Neopterygii</taxon>
        <taxon>Teleostei</taxon>
        <taxon>Neoteleostei</taxon>
        <taxon>Acanthomorphata</taxon>
        <taxon>Ovalentaria</taxon>
        <taxon>Atherinomorphae</taxon>
        <taxon>Cyprinodontiformes</taxon>
        <taxon>Goodeidae</taxon>
        <taxon>Ameca</taxon>
    </lineage>
</organism>
<dbReference type="Proteomes" id="UP001469553">
    <property type="component" value="Unassembled WGS sequence"/>
</dbReference>
<evidence type="ECO:0000313" key="1">
    <source>
        <dbReference type="EMBL" id="MEQ2308789.1"/>
    </source>
</evidence>
<proteinExistence type="predicted"/>
<protein>
    <submittedName>
        <fullName evidence="1">Uncharacterized protein</fullName>
    </submittedName>
</protein>
<sequence length="101" mass="11662">MIKKAVETTDSQTVQGCAFMQYSLKCDTYKLLYKGLLSVTLEMVKRSKTHGRENTHSEIALQLLKSVPDTGWSRGPTLKLQLLYENSSQRQDMESFRHPYF</sequence>
<dbReference type="EMBL" id="JAHRIP010069859">
    <property type="protein sequence ID" value="MEQ2308789.1"/>
    <property type="molecule type" value="Genomic_DNA"/>
</dbReference>
<reference evidence="1 2" key="1">
    <citation type="submission" date="2021-06" db="EMBL/GenBank/DDBJ databases">
        <authorList>
            <person name="Palmer J.M."/>
        </authorList>
    </citation>
    <scope>NUCLEOTIDE SEQUENCE [LARGE SCALE GENOMIC DNA]</scope>
    <source>
        <strain evidence="1 2">AS_MEX2019</strain>
        <tissue evidence="1">Muscle</tissue>
    </source>
</reference>